<dbReference type="Pfam" id="PF02096">
    <property type="entry name" value="60KD_IMP"/>
    <property type="match status" value="1"/>
</dbReference>
<dbReference type="InterPro" id="IPR001708">
    <property type="entry name" value="YidC/ALB3/OXA1/COX18"/>
</dbReference>
<evidence type="ECO:0000313" key="12">
    <source>
        <dbReference type="EMBL" id="KKU02919.1"/>
    </source>
</evidence>
<keyword evidence="7 10" id="KW-0472">Membrane</keyword>
<keyword evidence="8" id="KW-0143">Chaperone</keyword>
<keyword evidence="6 10" id="KW-1133">Transmembrane helix</keyword>
<evidence type="ECO:0000256" key="9">
    <source>
        <dbReference type="RuleBase" id="RU003945"/>
    </source>
</evidence>
<feature type="transmembrane region" description="Helical" evidence="10">
    <location>
        <begin position="96"/>
        <end position="117"/>
    </location>
</feature>
<dbReference type="InterPro" id="IPR028055">
    <property type="entry name" value="YidC/Oxa/ALB_C"/>
</dbReference>
<dbReference type="GO" id="GO:0051205">
    <property type="term" value="P:protein insertion into membrane"/>
    <property type="evidence" value="ECO:0007669"/>
    <property type="project" value="TreeGrafter"/>
</dbReference>
<evidence type="ECO:0000256" key="6">
    <source>
        <dbReference type="ARBA" id="ARBA00022989"/>
    </source>
</evidence>
<reference evidence="12 13" key="1">
    <citation type="journal article" date="2015" name="Nature">
        <title>rRNA introns, odd ribosomes, and small enigmatic genomes across a large radiation of phyla.</title>
        <authorList>
            <person name="Brown C.T."/>
            <person name="Hug L.A."/>
            <person name="Thomas B.C."/>
            <person name="Sharon I."/>
            <person name="Castelle C.J."/>
            <person name="Singh A."/>
            <person name="Wilkins M.J."/>
            <person name="Williams K.H."/>
            <person name="Banfield J.F."/>
        </authorList>
    </citation>
    <scope>NUCLEOTIDE SEQUENCE [LARGE SCALE GENOMIC DNA]</scope>
</reference>
<evidence type="ECO:0000256" key="4">
    <source>
        <dbReference type="ARBA" id="ARBA00022692"/>
    </source>
</evidence>
<protein>
    <submittedName>
        <fullName evidence="12">Membrane protein insertase, YidC/Oxa1 family</fullName>
    </submittedName>
</protein>
<gene>
    <name evidence="12" type="ORF">UX03_C0024G0003</name>
</gene>
<evidence type="ECO:0000256" key="1">
    <source>
        <dbReference type="ARBA" id="ARBA00004651"/>
    </source>
</evidence>
<evidence type="ECO:0000256" key="7">
    <source>
        <dbReference type="ARBA" id="ARBA00023136"/>
    </source>
</evidence>
<evidence type="ECO:0000256" key="2">
    <source>
        <dbReference type="ARBA" id="ARBA00022448"/>
    </source>
</evidence>
<proteinExistence type="inferred from homology"/>
<dbReference type="AlphaFoldDB" id="A0A0G1M3X0"/>
<dbReference type="PANTHER" id="PTHR12428">
    <property type="entry name" value="OXA1"/>
    <property type="match status" value="1"/>
</dbReference>
<comment type="subcellular location">
    <subcellularLocation>
        <location evidence="1">Cell membrane</location>
        <topology evidence="1">Multi-pass membrane protein</topology>
    </subcellularLocation>
    <subcellularLocation>
        <location evidence="9">Membrane</location>
        <topology evidence="9">Multi-pass membrane protein</topology>
    </subcellularLocation>
</comment>
<keyword evidence="5" id="KW-0653">Protein transport</keyword>
<dbReference type="CDD" id="cd20070">
    <property type="entry name" value="5TM_YidC_Alb3"/>
    <property type="match status" value="1"/>
</dbReference>
<evidence type="ECO:0000313" key="13">
    <source>
        <dbReference type="Proteomes" id="UP000034086"/>
    </source>
</evidence>
<organism evidence="12 13">
    <name type="scientific">Candidatus Woesebacteria bacterium GW2011_GWE1_45_18</name>
    <dbReference type="NCBI Taxonomy" id="1618598"/>
    <lineage>
        <taxon>Bacteria</taxon>
        <taxon>Candidatus Woeseibacteriota</taxon>
    </lineage>
</organism>
<feature type="domain" description="Membrane insertase YidC/Oxa/ALB C-terminal" evidence="11">
    <location>
        <begin position="27"/>
        <end position="250"/>
    </location>
</feature>
<dbReference type="InterPro" id="IPR047196">
    <property type="entry name" value="YidC_ALB_C"/>
</dbReference>
<keyword evidence="3" id="KW-1003">Cell membrane</keyword>
<evidence type="ECO:0000259" key="11">
    <source>
        <dbReference type="Pfam" id="PF02096"/>
    </source>
</evidence>
<dbReference type="NCBIfam" id="TIGR03592">
    <property type="entry name" value="yidC_oxa1_cterm"/>
    <property type="match status" value="1"/>
</dbReference>
<evidence type="ECO:0000256" key="10">
    <source>
        <dbReference type="SAM" id="Phobius"/>
    </source>
</evidence>
<evidence type="ECO:0000256" key="5">
    <source>
        <dbReference type="ARBA" id="ARBA00022927"/>
    </source>
</evidence>
<comment type="caution">
    <text evidence="12">The sequence shown here is derived from an EMBL/GenBank/DDBJ whole genome shotgun (WGS) entry which is preliminary data.</text>
</comment>
<dbReference type="GO" id="GO:0015031">
    <property type="term" value="P:protein transport"/>
    <property type="evidence" value="ECO:0007669"/>
    <property type="project" value="UniProtKB-KW"/>
</dbReference>
<feature type="transmembrane region" description="Helical" evidence="10">
    <location>
        <begin position="217"/>
        <end position="240"/>
    </location>
</feature>
<evidence type="ECO:0000256" key="8">
    <source>
        <dbReference type="ARBA" id="ARBA00023186"/>
    </source>
</evidence>
<dbReference type="PANTHER" id="PTHR12428:SF65">
    <property type="entry name" value="CYTOCHROME C OXIDASE ASSEMBLY PROTEIN COX18, MITOCHONDRIAL"/>
    <property type="match status" value="1"/>
</dbReference>
<keyword evidence="4 9" id="KW-0812">Transmembrane</keyword>
<name>A0A0G1M3X0_9BACT</name>
<evidence type="ECO:0000256" key="3">
    <source>
        <dbReference type="ARBA" id="ARBA00022475"/>
    </source>
</evidence>
<sequence length="276" mass="31044">MNIFNIILIEPLANGLILFYKLLGQNMGLAIIGFSLALRFLLNPLTKPYMESMKKMKEFEPQLAKLKERHKDDKKKLMEAQTEFYKQKGINPGAGCLPYLLQIAVLIALFNVFTRVLSPNGDVVVKFNELLYLPLRFAEGAVINTRFLYLDITRPDAFPVSFLPFSIPGPILILAALLQFASAKMMTPFQKLEEKVAQKTKGATDNLQVSMQKSMSLTFPLFTLIFGLSFPSGLALYWLLFSLFQLLQQYKTSGWGGLTPLAAKIGLLKLSVSNHR</sequence>
<dbReference type="Proteomes" id="UP000034086">
    <property type="component" value="Unassembled WGS sequence"/>
</dbReference>
<comment type="similarity">
    <text evidence="9">Belongs to the OXA1/ALB3/YidC family.</text>
</comment>
<dbReference type="EMBL" id="LCKQ01000024">
    <property type="protein sequence ID" value="KKU02919.1"/>
    <property type="molecule type" value="Genomic_DNA"/>
</dbReference>
<dbReference type="GO" id="GO:0005886">
    <property type="term" value="C:plasma membrane"/>
    <property type="evidence" value="ECO:0007669"/>
    <property type="project" value="UniProtKB-SubCell"/>
</dbReference>
<dbReference type="GO" id="GO:0032977">
    <property type="term" value="F:membrane insertase activity"/>
    <property type="evidence" value="ECO:0007669"/>
    <property type="project" value="InterPro"/>
</dbReference>
<feature type="transmembrane region" description="Helical" evidence="10">
    <location>
        <begin position="157"/>
        <end position="181"/>
    </location>
</feature>
<keyword evidence="2" id="KW-0813">Transport</keyword>
<accession>A0A0G1M3X0</accession>